<reference evidence="1 2" key="1">
    <citation type="journal article" date="2019" name="Environ. Microbiol.">
        <title>Species interactions and distinct microbial communities in high Arctic permafrost affected cryosols are associated with the CH4 and CO2 gas fluxes.</title>
        <authorList>
            <person name="Altshuler I."/>
            <person name="Hamel J."/>
            <person name="Turney S."/>
            <person name="Magnuson E."/>
            <person name="Levesque R."/>
            <person name="Greer C."/>
            <person name="Whyte L.G."/>
        </authorList>
    </citation>
    <scope>NUCLEOTIDE SEQUENCE [LARGE SCALE GENOMIC DNA]</scope>
    <source>
        <strain evidence="1 2">E4</strain>
    </source>
</reference>
<accession>A0A502GJU8</accession>
<dbReference type="RefSeq" id="WP_140471740.1">
    <property type="nucleotide sequence ID" value="NZ_RCZD01000004.1"/>
</dbReference>
<organism evidence="1 2">
    <name type="scientific">Ewingella americana</name>
    <dbReference type="NCBI Taxonomy" id="41202"/>
    <lineage>
        <taxon>Bacteria</taxon>
        <taxon>Pseudomonadati</taxon>
        <taxon>Pseudomonadota</taxon>
        <taxon>Gammaproteobacteria</taxon>
        <taxon>Enterobacterales</taxon>
        <taxon>Yersiniaceae</taxon>
        <taxon>Ewingella</taxon>
    </lineage>
</organism>
<comment type="caution">
    <text evidence="1">The sequence shown here is derived from an EMBL/GenBank/DDBJ whole genome shotgun (WGS) entry which is preliminary data.</text>
</comment>
<proteinExistence type="predicted"/>
<sequence length="92" mass="10020">MGILSELNTLLEKIPLWGKLQSVPNEVEALKLRVAALEAAINTTAGGKCPKCGKMTFALERTEADPAFGNLGVQRDVYICSSCNYSKFEQIN</sequence>
<evidence type="ECO:0000313" key="2">
    <source>
        <dbReference type="Proteomes" id="UP000317663"/>
    </source>
</evidence>
<evidence type="ECO:0000313" key="1">
    <source>
        <dbReference type="EMBL" id="TPG62567.1"/>
    </source>
</evidence>
<protein>
    <submittedName>
        <fullName evidence="1">Uncharacterized protein</fullName>
    </submittedName>
</protein>
<dbReference type="EMBL" id="RCZD01000004">
    <property type="protein sequence ID" value="TPG62567.1"/>
    <property type="molecule type" value="Genomic_DNA"/>
</dbReference>
<name>A0A502GJU8_9GAMM</name>
<keyword evidence="2" id="KW-1185">Reference proteome</keyword>
<gene>
    <name evidence="1" type="ORF">EAH77_08740</name>
</gene>
<dbReference type="OrthoDB" id="6455481at2"/>
<dbReference type="Proteomes" id="UP000317663">
    <property type="component" value="Unassembled WGS sequence"/>
</dbReference>
<dbReference type="AlphaFoldDB" id="A0A502GJU8"/>